<proteinExistence type="predicted"/>
<evidence type="ECO:0000313" key="1">
    <source>
        <dbReference type="EMBL" id="GAI20408.1"/>
    </source>
</evidence>
<accession>X1LMU0</accession>
<comment type="caution">
    <text evidence="1">The sequence shown here is derived from an EMBL/GenBank/DDBJ whole genome shotgun (WGS) entry which is preliminary data.</text>
</comment>
<protein>
    <submittedName>
        <fullName evidence="1">Uncharacterized protein</fullName>
    </submittedName>
</protein>
<gene>
    <name evidence="1" type="ORF">S06H3_33234</name>
</gene>
<sequence length="36" mass="4136">MNERFKELADRMPSYLQSLLEQPLIAIDDIGITQVS</sequence>
<dbReference type="EMBL" id="BARV01019820">
    <property type="protein sequence ID" value="GAI20408.1"/>
    <property type="molecule type" value="Genomic_DNA"/>
</dbReference>
<name>X1LMU0_9ZZZZ</name>
<feature type="non-terminal residue" evidence="1">
    <location>
        <position position="36"/>
    </location>
</feature>
<reference evidence="1" key="1">
    <citation type="journal article" date="2014" name="Front. Microbiol.">
        <title>High frequency of phylogenetically diverse reductive dehalogenase-homologous genes in deep subseafloor sedimentary metagenomes.</title>
        <authorList>
            <person name="Kawai M."/>
            <person name="Futagami T."/>
            <person name="Toyoda A."/>
            <person name="Takaki Y."/>
            <person name="Nishi S."/>
            <person name="Hori S."/>
            <person name="Arai W."/>
            <person name="Tsubouchi T."/>
            <person name="Morono Y."/>
            <person name="Uchiyama I."/>
            <person name="Ito T."/>
            <person name="Fujiyama A."/>
            <person name="Inagaki F."/>
            <person name="Takami H."/>
        </authorList>
    </citation>
    <scope>NUCLEOTIDE SEQUENCE</scope>
    <source>
        <strain evidence="1">Expedition CK06-06</strain>
    </source>
</reference>
<dbReference type="AlphaFoldDB" id="X1LMU0"/>
<organism evidence="1">
    <name type="scientific">marine sediment metagenome</name>
    <dbReference type="NCBI Taxonomy" id="412755"/>
    <lineage>
        <taxon>unclassified sequences</taxon>
        <taxon>metagenomes</taxon>
        <taxon>ecological metagenomes</taxon>
    </lineage>
</organism>